<dbReference type="RefSeq" id="WP_066320156.1">
    <property type="nucleotide sequence ID" value="NZ_LQRT01000060.1"/>
</dbReference>
<accession>A0A162WL05</accession>
<organism evidence="1 2">
    <name type="scientific">Aquimarina aggregata</name>
    <dbReference type="NCBI Taxonomy" id="1642818"/>
    <lineage>
        <taxon>Bacteria</taxon>
        <taxon>Pseudomonadati</taxon>
        <taxon>Bacteroidota</taxon>
        <taxon>Flavobacteriia</taxon>
        <taxon>Flavobacteriales</taxon>
        <taxon>Flavobacteriaceae</taxon>
        <taxon>Aquimarina</taxon>
    </lineage>
</organism>
<sequence length="549" mass="61523">MISNFKTYVCIIFCSLFIISCEKTEYPTDSTILDQEISENKAEVILENGNKISFHNIEDGELKGTFLLEESDCNECSVLANINEMNDNISEEEIFWALSEPGTPVPSFLTIKNKNTLNKTSESQGWARNAAINLPIGIAGNPRRTIACKNSSFTNSIAGGFLGTPEFVALDKTPNNYQGFVNDCASLSPSACNKGTRYKLHAVMNDIKKWRGKICSKAVQNSSNDHYTSNSPTGGLCQSPPCSAYVGPELYFEYYANRRWKSMKNPSELIPKGFEVPANSTKVYTYAWNTSKKTSFRLRVKNAMGKDQFDFMMDKKDVEIDPGNGGDNGNVTPGDFPQLPAHIDLSYGTLGSQNYRIVVDFTTIIDEKPRITIPVQFLPTLPFYEDEVILPNNFCGMRIKKPSRFIWETGDGQLVNSDPYNYVPENGPNSSVQNMFGNSYYFDGIHFSGPIGACSTSNENWHFPFPFTDTGNLTNQPLRLTIELEGESEIEFLNHTLLNPEEPLGADELFEDVDFNELIEFFNETFYEGFQPWIDAVCDENPAECPLQG</sequence>
<keyword evidence="2" id="KW-1185">Reference proteome</keyword>
<name>A0A162WL05_9FLAO</name>
<comment type="caution">
    <text evidence="1">The sequence shown here is derived from an EMBL/GenBank/DDBJ whole genome shotgun (WGS) entry which is preliminary data.</text>
</comment>
<gene>
    <name evidence="1" type="ORF">AWE51_19185</name>
</gene>
<evidence type="ECO:0000313" key="2">
    <source>
        <dbReference type="Proteomes" id="UP000076715"/>
    </source>
</evidence>
<dbReference type="AlphaFoldDB" id="A0A162WL05"/>
<dbReference type="EMBL" id="LQRT01000060">
    <property type="protein sequence ID" value="KZS38168.1"/>
    <property type="molecule type" value="Genomic_DNA"/>
</dbReference>
<dbReference type="OrthoDB" id="1156570at2"/>
<protein>
    <submittedName>
        <fullName evidence="1">Uncharacterized protein</fullName>
    </submittedName>
</protein>
<dbReference type="Proteomes" id="UP000076715">
    <property type="component" value="Unassembled WGS sequence"/>
</dbReference>
<reference evidence="1 2" key="1">
    <citation type="submission" date="2016-01" db="EMBL/GenBank/DDBJ databases">
        <title>The draft genome sequence of Aquimarina sp. RZW4-3-2.</title>
        <authorList>
            <person name="Wang Y."/>
        </authorList>
    </citation>
    <scope>NUCLEOTIDE SEQUENCE [LARGE SCALE GENOMIC DNA]</scope>
    <source>
        <strain evidence="1 2">RZW4-3-2</strain>
    </source>
</reference>
<proteinExistence type="predicted"/>
<evidence type="ECO:0000313" key="1">
    <source>
        <dbReference type="EMBL" id="KZS38168.1"/>
    </source>
</evidence>
<dbReference type="PROSITE" id="PS51257">
    <property type="entry name" value="PROKAR_LIPOPROTEIN"/>
    <property type="match status" value="1"/>
</dbReference>